<protein>
    <submittedName>
        <fullName evidence="7">Aromatic ring-hydroxylating dioxygenase subunit alpha</fullName>
    </submittedName>
</protein>
<keyword evidence="4" id="KW-0408">Iron</keyword>
<evidence type="ECO:0000259" key="6">
    <source>
        <dbReference type="PROSITE" id="PS51296"/>
    </source>
</evidence>
<evidence type="ECO:0000256" key="1">
    <source>
        <dbReference type="ARBA" id="ARBA00022714"/>
    </source>
</evidence>
<evidence type="ECO:0000256" key="3">
    <source>
        <dbReference type="ARBA" id="ARBA00023002"/>
    </source>
</evidence>
<dbReference type="Gene3D" id="2.102.10.10">
    <property type="entry name" value="Rieske [2Fe-2S] iron-sulphur domain"/>
    <property type="match status" value="1"/>
</dbReference>
<sequence>MTFLLHRWYAAAWNDEILAGEPLYRRILGHAVMLLRDADDTVTALPNRCPHRFAPFDRGVVKDGTIQCGYHGLEFDYAGRCIFNPHGDGKIAPNAHLKPWPLAERFGMQWIWMGDPALADPSLIPDYGNVFNPELKTIRRYLHTESNYELVADNLLDLGHTAYLHGSSLGSRAIIQSERKVKRIGDDVVYELDAPGGEAPPLFQEVMPWYRNAKVDHWMTSIWRAPGQIQQQIAFATAGANRENADILEGLHLLTPETEKSTHYFTALSRAFRKDDETVDRTLYEGGKKAFTEEDFPMVEAIQREIGDRDFWEMRPLILSVDAGAVMARRILKRKLDEERGATEAA</sequence>
<dbReference type="CDD" id="cd08878">
    <property type="entry name" value="RHO_alpha_C_DMO-like"/>
    <property type="match status" value="1"/>
</dbReference>
<keyword evidence="3" id="KW-0560">Oxidoreductase</keyword>
<dbReference type="Pfam" id="PF19112">
    <property type="entry name" value="VanA_C"/>
    <property type="match status" value="1"/>
</dbReference>
<accession>A0ABT8ZTA9</accession>
<evidence type="ECO:0000256" key="2">
    <source>
        <dbReference type="ARBA" id="ARBA00022723"/>
    </source>
</evidence>
<dbReference type="InterPro" id="IPR044043">
    <property type="entry name" value="VanA_C_cat"/>
</dbReference>
<dbReference type="SUPFAM" id="SSF50022">
    <property type="entry name" value="ISP domain"/>
    <property type="match status" value="1"/>
</dbReference>
<keyword evidence="8" id="KW-1185">Reference proteome</keyword>
<dbReference type="GO" id="GO:0051213">
    <property type="term" value="F:dioxygenase activity"/>
    <property type="evidence" value="ECO:0007669"/>
    <property type="project" value="UniProtKB-KW"/>
</dbReference>
<comment type="caution">
    <text evidence="7">The sequence shown here is derived from an EMBL/GenBank/DDBJ whole genome shotgun (WGS) entry which is preliminary data.</text>
</comment>
<feature type="domain" description="Rieske" evidence="6">
    <location>
        <begin position="8"/>
        <end position="111"/>
    </location>
</feature>
<gene>
    <name evidence="7" type="ORF">Q5H94_00515</name>
</gene>
<evidence type="ECO:0000256" key="5">
    <source>
        <dbReference type="ARBA" id="ARBA00023014"/>
    </source>
</evidence>
<reference evidence="7" key="1">
    <citation type="submission" date="2023-07" db="EMBL/GenBank/DDBJ databases">
        <authorList>
            <person name="Kim M.K."/>
        </authorList>
    </citation>
    <scope>NUCLEOTIDE SEQUENCE</scope>
    <source>
        <strain evidence="7">CA1-15</strain>
    </source>
</reference>
<keyword evidence="5" id="KW-0411">Iron-sulfur</keyword>
<evidence type="ECO:0000313" key="7">
    <source>
        <dbReference type="EMBL" id="MDO7840796.1"/>
    </source>
</evidence>
<dbReference type="RefSeq" id="WP_304559031.1">
    <property type="nucleotide sequence ID" value="NZ_JAUQSZ010000001.1"/>
</dbReference>
<name>A0ABT8ZTA9_9SPHN</name>
<dbReference type="PANTHER" id="PTHR21266">
    <property type="entry name" value="IRON-SULFUR DOMAIN CONTAINING PROTEIN"/>
    <property type="match status" value="1"/>
</dbReference>
<dbReference type="PROSITE" id="PS51296">
    <property type="entry name" value="RIESKE"/>
    <property type="match status" value="1"/>
</dbReference>
<dbReference type="EMBL" id="JAUQSZ010000001">
    <property type="protein sequence ID" value="MDO7840796.1"/>
    <property type="molecule type" value="Genomic_DNA"/>
</dbReference>
<dbReference type="Pfam" id="PF00355">
    <property type="entry name" value="Rieske"/>
    <property type="match status" value="1"/>
</dbReference>
<dbReference type="Gene3D" id="3.90.380.10">
    <property type="entry name" value="Naphthalene 1,2-dioxygenase Alpha Subunit, Chain A, domain 1"/>
    <property type="match status" value="1"/>
</dbReference>
<dbReference type="InterPro" id="IPR036922">
    <property type="entry name" value="Rieske_2Fe-2S_sf"/>
</dbReference>
<evidence type="ECO:0000256" key="4">
    <source>
        <dbReference type="ARBA" id="ARBA00023004"/>
    </source>
</evidence>
<organism evidence="7 8">
    <name type="scientific">Sphingomonas immobilis</name>
    <dbReference type="NCBI Taxonomy" id="3063997"/>
    <lineage>
        <taxon>Bacteria</taxon>
        <taxon>Pseudomonadati</taxon>
        <taxon>Pseudomonadota</taxon>
        <taxon>Alphaproteobacteria</taxon>
        <taxon>Sphingomonadales</taxon>
        <taxon>Sphingomonadaceae</taxon>
        <taxon>Sphingomonas</taxon>
    </lineage>
</organism>
<dbReference type="InterPro" id="IPR017941">
    <property type="entry name" value="Rieske_2Fe-2S"/>
</dbReference>
<keyword evidence="1" id="KW-0001">2Fe-2S</keyword>
<evidence type="ECO:0000313" key="8">
    <source>
        <dbReference type="Proteomes" id="UP001176468"/>
    </source>
</evidence>
<proteinExistence type="predicted"/>
<keyword evidence="7" id="KW-0223">Dioxygenase</keyword>
<keyword evidence="2" id="KW-0479">Metal-binding</keyword>
<dbReference type="InterPro" id="IPR050584">
    <property type="entry name" value="Cholesterol_7-desaturase"/>
</dbReference>
<dbReference type="Proteomes" id="UP001176468">
    <property type="component" value="Unassembled WGS sequence"/>
</dbReference>
<dbReference type="PANTHER" id="PTHR21266:SF60">
    <property type="entry name" value="3-KETOSTEROID-9-ALPHA-MONOOXYGENASE, OXYGENASE COMPONENT"/>
    <property type="match status" value="1"/>
</dbReference>
<dbReference type="SUPFAM" id="SSF55961">
    <property type="entry name" value="Bet v1-like"/>
    <property type="match status" value="1"/>
</dbReference>